<accession>A0A1M5AW60</accession>
<sequence length="88" mass="10257">MKVNIKSLEDFKGMVCNHKITNSFMIIQSVSNYKDSILLNCLVKVKEEKETYFANVSYSVSEVILTYVYIQDIIKERQQIIGVQLELF</sequence>
<proteinExistence type="predicted"/>
<gene>
    <name evidence="1" type="ORF">SAMN05444408_11547</name>
</gene>
<organism evidence="1 2">
    <name type="scientific">Chryseobacterium takakiae</name>
    <dbReference type="NCBI Taxonomy" id="1302685"/>
    <lineage>
        <taxon>Bacteria</taxon>
        <taxon>Pseudomonadati</taxon>
        <taxon>Bacteroidota</taxon>
        <taxon>Flavobacteriia</taxon>
        <taxon>Flavobacteriales</taxon>
        <taxon>Weeksellaceae</taxon>
        <taxon>Chryseobacterium group</taxon>
        <taxon>Chryseobacterium</taxon>
    </lineage>
</organism>
<evidence type="ECO:0000313" key="1">
    <source>
        <dbReference type="EMBL" id="SHF34162.1"/>
    </source>
</evidence>
<protein>
    <submittedName>
        <fullName evidence="1">Uncharacterized protein</fullName>
    </submittedName>
</protein>
<name>A0A1M5AW60_9FLAO</name>
<dbReference type="STRING" id="1302685.SAMN05444408_11547"/>
<dbReference type="AlphaFoldDB" id="A0A1M5AW60"/>
<evidence type="ECO:0000313" key="2">
    <source>
        <dbReference type="Proteomes" id="UP000184236"/>
    </source>
</evidence>
<keyword evidence="2" id="KW-1185">Reference proteome</keyword>
<dbReference type="Proteomes" id="UP000184236">
    <property type="component" value="Unassembled WGS sequence"/>
</dbReference>
<dbReference type="EMBL" id="FQVO01000015">
    <property type="protein sequence ID" value="SHF34162.1"/>
    <property type="molecule type" value="Genomic_DNA"/>
</dbReference>
<reference evidence="2" key="1">
    <citation type="submission" date="2016-11" db="EMBL/GenBank/DDBJ databases">
        <authorList>
            <person name="Varghese N."/>
            <person name="Submissions S."/>
        </authorList>
    </citation>
    <scope>NUCLEOTIDE SEQUENCE [LARGE SCALE GENOMIC DNA]</scope>
    <source>
        <strain evidence="2">DSM 26898</strain>
    </source>
</reference>